<evidence type="ECO:0000256" key="2">
    <source>
        <dbReference type="ARBA" id="ARBA00022723"/>
    </source>
</evidence>
<sequence length="114" mass="12765">MPNVVFPTGGTKSMLNILASENVRLPAEEITIAELLKADGYSTNMIGKWHIGDRQPSRPNDFGFDHYFGALYSNDMEPFALYRDDKIAVKAPVDQTKLDKLYTDEAVAVINRQS</sequence>
<dbReference type="AlphaFoldDB" id="A0A6H2DKV1"/>
<gene>
    <name evidence="6" type="ORF">HF685_05650</name>
</gene>
<dbReference type="EMBL" id="CP051217">
    <property type="protein sequence ID" value="QJB68828.1"/>
    <property type="molecule type" value="Genomic_DNA"/>
</dbReference>
<proteinExistence type="inferred from homology"/>
<protein>
    <submittedName>
        <fullName evidence="6">Sulfatase-like hydrolase/transferase</fullName>
    </submittedName>
</protein>
<dbReference type="PANTHER" id="PTHR42693">
    <property type="entry name" value="ARYLSULFATASE FAMILY MEMBER"/>
    <property type="match status" value="1"/>
</dbReference>
<reference evidence="6 7" key="1">
    <citation type="submission" date="2020-04" db="EMBL/GenBank/DDBJ databases">
        <title>Genome sequence for Sphingorhabdus sp. strain M1.</title>
        <authorList>
            <person name="Park S.-J."/>
        </authorList>
    </citation>
    <scope>NUCLEOTIDE SEQUENCE [LARGE SCALE GENOMIC DNA]</scope>
    <source>
        <strain evidence="6 7">JK6</strain>
    </source>
</reference>
<keyword evidence="6" id="KW-0808">Transferase</keyword>
<dbReference type="Gene3D" id="3.40.720.10">
    <property type="entry name" value="Alkaline Phosphatase, subunit A"/>
    <property type="match status" value="1"/>
</dbReference>
<dbReference type="Pfam" id="PF00884">
    <property type="entry name" value="Sulfatase"/>
    <property type="match status" value="1"/>
</dbReference>
<evidence type="ECO:0000256" key="1">
    <source>
        <dbReference type="ARBA" id="ARBA00008779"/>
    </source>
</evidence>
<dbReference type="InterPro" id="IPR017850">
    <property type="entry name" value="Alkaline_phosphatase_core_sf"/>
</dbReference>
<dbReference type="PROSITE" id="PS00149">
    <property type="entry name" value="SULFATASE_2"/>
    <property type="match status" value="1"/>
</dbReference>
<evidence type="ECO:0000259" key="5">
    <source>
        <dbReference type="Pfam" id="PF00884"/>
    </source>
</evidence>
<dbReference type="InterPro" id="IPR000917">
    <property type="entry name" value="Sulfatase_N"/>
</dbReference>
<keyword evidence="7" id="KW-1185">Reference proteome</keyword>
<evidence type="ECO:0000313" key="6">
    <source>
        <dbReference type="EMBL" id="QJB68828.1"/>
    </source>
</evidence>
<dbReference type="GO" id="GO:0016740">
    <property type="term" value="F:transferase activity"/>
    <property type="evidence" value="ECO:0007669"/>
    <property type="project" value="UniProtKB-KW"/>
</dbReference>
<evidence type="ECO:0000256" key="3">
    <source>
        <dbReference type="ARBA" id="ARBA00022801"/>
    </source>
</evidence>
<evidence type="ECO:0000256" key="4">
    <source>
        <dbReference type="ARBA" id="ARBA00022837"/>
    </source>
</evidence>
<comment type="similarity">
    <text evidence="1">Belongs to the sulfatase family.</text>
</comment>
<accession>A0A6H2DKV1</accession>
<dbReference type="PANTHER" id="PTHR42693:SF53">
    <property type="entry name" value="ENDO-4-O-SULFATASE"/>
    <property type="match status" value="1"/>
</dbReference>
<evidence type="ECO:0000313" key="7">
    <source>
        <dbReference type="Proteomes" id="UP000501600"/>
    </source>
</evidence>
<dbReference type="KEGG" id="phao:HF685_05650"/>
<name>A0A6H2DKV1_9SPHN</name>
<keyword evidence="3 6" id="KW-0378">Hydrolase</keyword>
<keyword evidence="2" id="KW-0479">Metal-binding</keyword>
<feature type="domain" description="Sulfatase N-terminal" evidence="5">
    <location>
        <begin position="21"/>
        <end position="112"/>
    </location>
</feature>
<dbReference type="Proteomes" id="UP000501600">
    <property type="component" value="Chromosome"/>
</dbReference>
<keyword evidence="4" id="KW-0106">Calcium</keyword>
<dbReference type="SUPFAM" id="SSF53649">
    <property type="entry name" value="Alkaline phosphatase-like"/>
    <property type="match status" value="1"/>
</dbReference>
<organism evidence="6 7">
    <name type="scientific">Parasphingorhabdus halotolerans</name>
    <dbReference type="NCBI Taxonomy" id="2725558"/>
    <lineage>
        <taxon>Bacteria</taxon>
        <taxon>Pseudomonadati</taxon>
        <taxon>Pseudomonadota</taxon>
        <taxon>Alphaproteobacteria</taxon>
        <taxon>Sphingomonadales</taxon>
        <taxon>Sphingomonadaceae</taxon>
        <taxon>Parasphingorhabdus</taxon>
    </lineage>
</organism>
<dbReference type="GO" id="GO:0004065">
    <property type="term" value="F:arylsulfatase activity"/>
    <property type="evidence" value="ECO:0007669"/>
    <property type="project" value="TreeGrafter"/>
</dbReference>
<dbReference type="GO" id="GO:0046872">
    <property type="term" value="F:metal ion binding"/>
    <property type="evidence" value="ECO:0007669"/>
    <property type="project" value="UniProtKB-KW"/>
</dbReference>
<dbReference type="InterPro" id="IPR024607">
    <property type="entry name" value="Sulfatase_CS"/>
</dbReference>
<dbReference type="InterPro" id="IPR050738">
    <property type="entry name" value="Sulfatase"/>
</dbReference>